<organism evidence="3 4">
    <name type="scientific">Pseudarthrobacter phenanthrenivorans</name>
    <name type="common">Arthrobacter phenanthrenivorans</name>
    <dbReference type="NCBI Taxonomy" id="361575"/>
    <lineage>
        <taxon>Bacteria</taxon>
        <taxon>Bacillati</taxon>
        <taxon>Actinomycetota</taxon>
        <taxon>Actinomycetes</taxon>
        <taxon>Micrococcales</taxon>
        <taxon>Micrococcaceae</taxon>
        <taxon>Pseudarthrobacter</taxon>
    </lineage>
</organism>
<feature type="compositionally biased region" description="Low complexity" evidence="1">
    <location>
        <begin position="34"/>
        <end position="53"/>
    </location>
</feature>
<feature type="transmembrane region" description="Helical" evidence="2">
    <location>
        <begin position="103"/>
        <end position="123"/>
    </location>
</feature>
<sequence>MAAEGAPSATVPTLEPGANGGTSDASGQNGGQAGAASEEPGQAGSQGQQAGSATVAPLAPLDATQTSAAAPASGRTPQAAGVPRSAGQNVGSFLTAQPEVQSAMVGVGVGLVGLAAAAGAVYLRMRRP</sequence>
<reference evidence="3 4" key="1">
    <citation type="submission" date="2018-10" db="EMBL/GenBank/DDBJ databases">
        <title>Genome-guide identification and characterization of bacteria that degrade polycyclic aromatic hydrocarbons and resist hexavalent chromium simultaneously.</title>
        <authorList>
            <person name="Feng H."/>
        </authorList>
    </citation>
    <scope>NUCLEOTIDE SEQUENCE [LARGE SCALE GENOMIC DNA]</scope>
    <source>
        <strain evidence="3 4">J015</strain>
    </source>
</reference>
<name>A0A3B0G3R4_PSEPS</name>
<reference evidence="4" key="2">
    <citation type="submission" date="2018-10" db="EMBL/GenBank/DDBJ databases">
        <authorList>
            <person name="Wang Y."/>
            <person name="Wang J."/>
            <person name="Yang X."/>
            <person name="Wang Z."/>
            <person name="Huang Y."/>
        </authorList>
    </citation>
    <scope>NUCLEOTIDE SEQUENCE [LARGE SCALE GENOMIC DNA]</scope>
    <source>
        <strain evidence="4">J015</strain>
    </source>
</reference>
<proteinExistence type="predicted"/>
<dbReference type="EMBL" id="RBNH01000002">
    <property type="protein sequence ID" value="RKO26678.1"/>
    <property type="molecule type" value="Genomic_DNA"/>
</dbReference>
<evidence type="ECO:0000313" key="3">
    <source>
        <dbReference type="EMBL" id="RKO26678.1"/>
    </source>
</evidence>
<keyword evidence="2" id="KW-0472">Membrane</keyword>
<keyword evidence="2" id="KW-1133">Transmembrane helix</keyword>
<dbReference type="AlphaFoldDB" id="A0A3B0G3R4"/>
<gene>
    <name evidence="3" type="ORF">D7Z96_02525</name>
</gene>
<evidence type="ECO:0000313" key="4">
    <source>
        <dbReference type="Proteomes" id="UP000273159"/>
    </source>
</evidence>
<comment type="caution">
    <text evidence="3">The sequence shown here is derived from an EMBL/GenBank/DDBJ whole genome shotgun (WGS) entry which is preliminary data.</text>
</comment>
<evidence type="ECO:0000256" key="1">
    <source>
        <dbReference type="SAM" id="MobiDB-lite"/>
    </source>
</evidence>
<feature type="region of interest" description="Disordered" evidence="1">
    <location>
        <begin position="1"/>
        <end position="89"/>
    </location>
</feature>
<dbReference type="Proteomes" id="UP000273159">
    <property type="component" value="Unassembled WGS sequence"/>
</dbReference>
<evidence type="ECO:0000256" key="2">
    <source>
        <dbReference type="SAM" id="Phobius"/>
    </source>
</evidence>
<accession>A0A3B0G3R4</accession>
<keyword evidence="2" id="KW-0812">Transmembrane</keyword>
<protein>
    <submittedName>
        <fullName evidence="3">Uncharacterized protein</fullName>
    </submittedName>
</protein>